<comment type="subcellular location">
    <subcellularLocation>
        <location evidence="1">Membrane</location>
        <topology evidence="1">Single-pass membrane protein</topology>
    </subcellularLocation>
</comment>
<evidence type="ECO:0000313" key="8">
    <source>
        <dbReference type="Proteomes" id="UP000316196"/>
    </source>
</evidence>
<keyword evidence="8" id="KW-1185">Reference proteome</keyword>
<organism evidence="7 8">
    <name type="scientific">Propioniferax innocua</name>
    <dbReference type="NCBI Taxonomy" id="1753"/>
    <lineage>
        <taxon>Bacteria</taxon>
        <taxon>Bacillati</taxon>
        <taxon>Actinomycetota</taxon>
        <taxon>Actinomycetes</taxon>
        <taxon>Propionibacteriales</taxon>
        <taxon>Propionibacteriaceae</taxon>
        <taxon>Propioniferax</taxon>
    </lineage>
</organism>
<gene>
    <name evidence="7" type="ORF">FB460_1452</name>
</gene>
<proteinExistence type="predicted"/>
<evidence type="ECO:0000256" key="3">
    <source>
        <dbReference type="ARBA" id="ARBA00022989"/>
    </source>
</evidence>
<dbReference type="InterPro" id="IPR007343">
    <property type="entry name" value="Uncharacterised_pept_Zn_put"/>
</dbReference>
<keyword evidence="2 6" id="KW-0812">Transmembrane</keyword>
<feature type="transmembrane region" description="Helical" evidence="6">
    <location>
        <begin position="21"/>
        <end position="43"/>
    </location>
</feature>
<dbReference type="GO" id="GO:0016020">
    <property type="term" value="C:membrane"/>
    <property type="evidence" value="ECO:0007669"/>
    <property type="project" value="UniProtKB-SubCell"/>
</dbReference>
<dbReference type="Proteomes" id="UP000316196">
    <property type="component" value="Unassembled WGS sequence"/>
</dbReference>
<dbReference type="Pfam" id="PF04228">
    <property type="entry name" value="Zn_peptidase"/>
    <property type="match status" value="1"/>
</dbReference>
<reference evidence="7 8" key="1">
    <citation type="submission" date="2019-06" db="EMBL/GenBank/DDBJ databases">
        <title>Sequencing the genomes of 1000 actinobacteria strains.</title>
        <authorList>
            <person name="Klenk H.-P."/>
        </authorList>
    </citation>
    <scope>NUCLEOTIDE SEQUENCE [LARGE SCALE GENOMIC DNA]</scope>
    <source>
        <strain evidence="7 8">DSM 8251</strain>
    </source>
</reference>
<dbReference type="PANTHER" id="PTHR30168">
    <property type="entry name" value="PUTATIVE MEMBRANE PROTEIN YPFJ"/>
    <property type="match status" value="1"/>
</dbReference>
<dbReference type="OrthoDB" id="9774900at2"/>
<evidence type="ECO:0000256" key="4">
    <source>
        <dbReference type="ARBA" id="ARBA00023136"/>
    </source>
</evidence>
<dbReference type="RefSeq" id="WP_142093479.1">
    <property type="nucleotide sequence ID" value="NZ_BAAAMD010000003.1"/>
</dbReference>
<evidence type="ECO:0000313" key="7">
    <source>
        <dbReference type="EMBL" id="TQL57618.1"/>
    </source>
</evidence>
<evidence type="ECO:0008006" key="9">
    <source>
        <dbReference type="Google" id="ProtNLM"/>
    </source>
</evidence>
<evidence type="ECO:0000256" key="2">
    <source>
        <dbReference type="ARBA" id="ARBA00022692"/>
    </source>
</evidence>
<evidence type="ECO:0000256" key="5">
    <source>
        <dbReference type="SAM" id="MobiDB-lite"/>
    </source>
</evidence>
<sequence>MDFKSDARIRGGSARSGGGGRGGLAIGGGAGLVVLVIALFLGVDPSMLLSGGPQPETSAQPGTDYSHCQTGADVETHPECRWPAYSTSTNDFWIERFDGYEESSIITFSGQVSTGCGMASSQTGPFYCPADRLVYVDTDFLGKLLNELGTQGGQAAEVYIVAHEFGHHAQELQGLLAKSRQGAQQGEDSPAVRAELQADCYAGAYLAWANENPDDLIENITAEDMHRVMDAARVVGDDHIQERSGEVNPDLWTHGSSEMRQRWLDRGLRTGDVRQCDTFSARTL</sequence>
<dbReference type="AlphaFoldDB" id="A0A542ZBB3"/>
<comment type="caution">
    <text evidence="7">The sequence shown here is derived from an EMBL/GenBank/DDBJ whole genome shotgun (WGS) entry which is preliminary data.</text>
</comment>
<accession>A0A542ZBB3</accession>
<dbReference type="PANTHER" id="PTHR30168:SF0">
    <property type="entry name" value="INNER MEMBRANE PROTEIN"/>
    <property type="match status" value="1"/>
</dbReference>
<evidence type="ECO:0000256" key="1">
    <source>
        <dbReference type="ARBA" id="ARBA00004167"/>
    </source>
</evidence>
<evidence type="ECO:0000256" key="6">
    <source>
        <dbReference type="SAM" id="Phobius"/>
    </source>
</evidence>
<protein>
    <recommendedName>
        <fullName evidence="9">Metalloprotease</fullName>
    </recommendedName>
</protein>
<keyword evidence="4 6" id="KW-0472">Membrane</keyword>
<keyword evidence="3 6" id="KW-1133">Transmembrane helix</keyword>
<feature type="region of interest" description="Disordered" evidence="5">
    <location>
        <begin position="1"/>
        <end position="20"/>
    </location>
</feature>
<name>A0A542ZBB3_9ACTN</name>
<dbReference type="EMBL" id="VFOR01000002">
    <property type="protein sequence ID" value="TQL57618.1"/>
    <property type="molecule type" value="Genomic_DNA"/>
</dbReference>